<dbReference type="Pfam" id="PF03061">
    <property type="entry name" value="4HBT"/>
    <property type="match status" value="1"/>
</dbReference>
<dbReference type="KEGG" id="bic:LMTR13_08175"/>
<dbReference type="SUPFAM" id="SSF54637">
    <property type="entry name" value="Thioesterase/thiol ester dehydrase-isomerase"/>
    <property type="match status" value="1"/>
</dbReference>
<dbReference type="AlphaFoldDB" id="A0A1B1UBL0"/>
<dbReference type="STRING" id="1274631.LMTR13_08175"/>
<dbReference type="PANTHER" id="PTHR21660:SF1">
    <property type="entry name" value="ACYL-COENZYME A THIOESTERASE 13"/>
    <property type="match status" value="1"/>
</dbReference>
<dbReference type="Proteomes" id="UP000092839">
    <property type="component" value="Chromosome"/>
</dbReference>
<comment type="similarity">
    <text evidence="1">Belongs to the thioesterase PaaI family.</text>
</comment>
<evidence type="ECO:0000259" key="3">
    <source>
        <dbReference type="Pfam" id="PF03061"/>
    </source>
</evidence>
<sequence>MTATHIPEGFEPHVRPSPLTAPWEPIYYKRTPDAVILGVRLAEPHTNSRGLAHGGFITTLADNAMGLSCGMKRDGKTRLLTASLSIDFISSAKIGQWIAIETDVIKVGRSLCFAQCVVTADGVRCARASGTFSVVKTTD</sequence>
<evidence type="ECO:0000256" key="1">
    <source>
        <dbReference type="ARBA" id="ARBA00008324"/>
    </source>
</evidence>
<dbReference type="InterPro" id="IPR039298">
    <property type="entry name" value="ACOT13"/>
</dbReference>
<dbReference type="GO" id="GO:0047617">
    <property type="term" value="F:fatty acyl-CoA hydrolase activity"/>
    <property type="evidence" value="ECO:0007669"/>
    <property type="project" value="InterPro"/>
</dbReference>
<dbReference type="CDD" id="cd03443">
    <property type="entry name" value="PaaI_thioesterase"/>
    <property type="match status" value="1"/>
</dbReference>
<keyword evidence="2" id="KW-0378">Hydrolase</keyword>
<name>A0A1B1UBL0_9BRAD</name>
<gene>
    <name evidence="4" type="ORF">LMTR13_08175</name>
</gene>
<dbReference type="OrthoDB" id="7061558at2"/>
<accession>A0A1B1UBL0</accession>
<organism evidence="4 5">
    <name type="scientific">Bradyrhizobium icense</name>
    <dbReference type="NCBI Taxonomy" id="1274631"/>
    <lineage>
        <taxon>Bacteria</taxon>
        <taxon>Pseudomonadati</taxon>
        <taxon>Pseudomonadota</taxon>
        <taxon>Alphaproteobacteria</taxon>
        <taxon>Hyphomicrobiales</taxon>
        <taxon>Nitrobacteraceae</taxon>
        <taxon>Bradyrhizobium</taxon>
    </lineage>
</organism>
<keyword evidence="5" id="KW-1185">Reference proteome</keyword>
<proteinExistence type="inferred from homology"/>
<evidence type="ECO:0000313" key="5">
    <source>
        <dbReference type="Proteomes" id="UP000092839"/>
    </source>
</evidence>
<dbReference type="NCBIfam" id="TIGR00369">
    <property type="entry name" value="unchar_dom_1"/>
    <property type="match status" value="1"/>
</dbReference>
<dbReference type="InterPro" id="IPR029069">
    <property type="entry name" value="HotDog_dom_sf"/>
</dbReference>
<dbReference type="EMBL" id="CP016428">
    <property type="protein sequence ID" value="ANW00160.1"/>
    <property type="molecule type" value="Genomic_DNA"/>
</dbReference>
<evidence type="ECO:0000313" key="4">
    <source>
        <dbReference type="EMBL" id="ANW00160.1"/>
    </source>
</evidence>
<dbReference type="RefSeq" id="WP_065727446.1">
    <property type="nucleotide sequence ID" value="NZ_CP016428.1"/>
</dbReference>
<reference evidence="4 5" key="1">
    <citation type="submission" date="2016-07" db="EMBL/GenBank/DDBJ databases">
        <title>Complete genome sequence of Bradyrhizobium icense LMTR 13T, a potential inoculant strain isolated from lima bean (Phaseolus lunatus) in Peru.</title>
        <authorList>
            <person name="Ormeno-Orrillo E."/>
            <person name="Duran D."/>
            <person name="Rogel M.A."/>
            <person name="Rey L."/>
            <person name="Imperial J."/>
            <person name="Ruiz-Argueso T."/>
            <person name="Martinez-Romero E."/>
        </authorList>
    </citation>
    <scope>NUCLEOTIDE SEQUENCE [LARGE SCALE GENOMIC DNA]</scope>
    <source>
        <strain evidence="4 5">LMTR 13</strain>
    </source>
</reference>
<evidence type="ECO:0000256" key="2">
    <source>
        <dbReference type="ARBA" id="ARBA00022801"/>
    </source>
</evidence>
<dbReference type="InterPro" id="IPR003736">
    <property type="entry name" value="PAAI_dom"/>
</dbReference>
<dbReference type="PANTHER" id="PTHR21660">
    <property type="entry name" value="THIOESTERASE SUPERFAMILY MEMBER-RELATED"/>
    <property type="match status" value="1"/>
</dbReference>
<feature type="domain" description="Thioesterase" evidence="3">
    <location>
        <begin position="50"/>
        <end position="122"/>
    </location>
</feature>
<dbReference type="InterPro" id="IPR006683">
    <property type="entry name" value="Thioestr_dom"/>
</dbReference>
<protein>
    <recommendedName>
        <fullName evidence="3">Thioesterase domain-containing protein</fullName>
    </recommendedName>
</protein>
<dbReference type="Gene3D" id="3.10.129.10">
    <property type="entry name" value="Hotdog Thioesterase"/>
    <property type="match status" value="1"/>
</dbReference>